<dbReference type="AlphaFoldDB" id="A0A4R7JWS3"/>
<reference evidence="1 2" key="1">
    <citation type="submission" date="2019-03" db="EMBL/GenBank/DDBJ databases">
        <title>Genomic Encyclopedia of Archaeal and Bacterial Type Strains, Phase II (KMG-II): from individual species to whole genera.</title>
        <authorList>
            <person name="Goeker M."/>
        </authorList>
    </citation>
    <scope>NUCLEOTIDE SEQUENCE [LARGE SCALE GENOMIC DNA]</scope>
    <source>
        <strain evidence="1 2">DSM 25233</strain>
    </source>
</reference>
<sequence length="80" mass="9246">MDIYDFNKLSNHDKYDTIFTKGQFVDTVTEGSIKYVLYALSYFWVEVEYDSKNNKIVGIVSFVGGKTLDRYSNLKGTKVQ</sequence>
<dbReference type="EMBL" id="SOAY01000013">
    <property type="protein sequence ID" value="TDT41957.1"/>
    <property type="molecule type" value="Genomic_DNA"/>
</dbReference>
<evidence type="ECO:0000313" key="1">
    <source>
        <dbReference type="EMBL" id="TDT41957.1"/>
    </source>
</evidence>
<gene>
    <name evidence="1" type="ORF">CLV90_3189</name>
</gene>
<organism evidence="1 2">
    <name type="scientific">Maribacter spongiicola</name>
    <dbReference type="NCBI Taxonomy" id="1206753"/>
    <lineage>
        <taxon>Bacteria</taxon>
        <taxon>Pseudomonadati</taxon>
        <taxon>Bacteroidota</taxon>
        <taxon>Flavobacteriia</taxon>
        <taxon>Flavobacteriales</taxon>
        <taxon>Flavobacteriaceae</taxon>
        <taxon>Maribacter</taxon>
    </lineage>
</organism>
<protein>
    <submittedName>
        <fullName evidence="1">Uncharacterized protein</fullName>
    </submittedName>
</protein>
<dbReference type="Proteomes" id="UP000294749">
    <property type="component" value="Unassembled WGS sequence"/>
</dbReference>
<proteinExistence type="predicted"/>
<dbReference type="RefSeq" id="WP_133688442.1">
    <property type="nucleotide sequence ID" value="NZ_SOAY01000013.1"/>
</dbReference>
<dbReference type="OrthoDB" id="961510at2"/>
<name>A0A4R7JWS3_9FLAO</name>
<evidence type="ECO:0000313" key="2">
    <source>
        <dbReference type="Proteomes" id="UP000294749"/>
    </source>
</evidence>
<accession>A0A4R7JWS3</accession>
<keyword evidence="2" id="KW-1185">Reference proteome</keyword>
<comment type="caution">
    <text evidence="1">The sequence shown here is derived from an EMBL/GenBank/DDBJ whole genome shotgun (WGS) entry which is preliminary data.</text>
</comment>